<accession>A0A6G0WMH6</accession>
<protein>
    <submittedName>
        <fullName evidence="1">Protein ANTAGONIST OF LIKE HETEROCHROMATIN PROTEIN 1-like</fullName>
    </submittedName>
</protein>
<dbReference type="AlphaFoldDB" id="A0A6G0WMH6"/>
<comment type="caution">
    <text evidence="1">The sequence shown here is derived from an EMBL/GenBank/DDBJ whole genome shotgun (WGS) entry which is preliminary data.</text>
</comment>
<evidence type="ECO:0000313" key="1">
    <source>
        <dbReference type="EMBL" id="KAF0728541.1"/>
    </source>
</evidence>
<proteinExistence type="predicted"/>
<dbReference type="Proteomes" id="UP000478052">
    <property type="component" value="Unassembled WGS sequence"/>
</dbReference>
<name>A0A6G0WMH6_APHCR</name>
<evidence type="ECO:0000313" key="2">
    <source>
        <dbReference type="Proteomes" id="UP000478052"/>
    </source>
</evidence>
<sequence length="115" mass="13176">MNELYLERLLGIGRLLGISKSIKCWVLFNISKHKSGDFKDVLFDGSATSKEDAPVYLATRDSMKTISFSYRLGLSTVYQIIIKVCYAIIEIIMPEVMLVPTEQKWKEIASEFWTC</sequence>
<reference evidence="1 2" key="1">
    <citation type="submission" date="2019-08" db="EMBL/GenBank/DDBJ databases">
        <title>Whole genome of Aphis craccivora.</title>
        <authorList>
            <person name="Voronova N.V."/>
            <person name="Shulinski R.S."/>
            <person name="Bandarenka Y.V."/>
            <person name="Zhorov D.G."/>
            <person name="Warner D."/>
        </authorList>
    </citation>
    <scope>NUCLEOTIDE SEQUENCE [LARGE SCALE GENOMIC DNA]</scope>
    <source>
        <strain evidence="1">180601</strain>
        <tissue evidence="1">Whole Body</tissue>
    </source>
</reference>
<organism evidence="1 2">
    <name type="scientific">Aphis craccivora</name>
    <name type="common">Cowpea aphid</name>
    <dbReference type="NCBI Taxonomy" id="307492"/>
    <lineage>
        <taxon>Eukaryota</taxon>
        <taxon>Metazoa</taxon>
        <taxon>Ecdysozoa</taxon>
        <taxon>Arthropoda</taxon>
        <taxon>Hexapoda</taxon>
        <taxon>Insecta</taxon>
        <taxon>Pterygota</taxon>
        <taxon>Neoptera</taxon>
        <taxon>Paraneoptera</taxon>
        <taxon>Hemiptera</taxon>
        <taxon>Sternorrhyncha</taxon>
        <taxon>Aphidomorpha</taxon>
        <taxon>Aphidoidea</taxon>
        <taxon>Aphididae</taxon>
        <taxon>Aphidini</taxon>
        <taxon>Aphis</taxon>
        <taxon>Aphis</taxon>
    </lineage>
</organism>
<gene>
    <name evidence="1" type="ORF">FWK35_00024821</name>
</gene>
<keyword evidence="2" id="KW-1185">Reference proteome</keyword>
<dbReference type="EMBL" id="VUJU01008584">
    <property type="protein sequence ID" value="KAF0728541.1"/>
    <property type="molecule type" value="Genomic_DNA"/>
</dbReference>